<evidence type="ECO:0000256" key="7">
    <source>
        <dbReference type="ARBA" id="ARBA00022723"/>
    </source>
</evidence>
<keyword evidence="14" id="KW-0238">DNA-binding</keyword>
<dbReference type="NCBIfam" id="TIGR02778">
    <property type="entry name" value="ligD_pol"/>
    <property type="match status" value="1"/>
</dbReference>
<keyword evidence="17" id="KW-0464">Manganese</keyword>
<protein>
    <recommendedName>
        <fullName evidence="2">DNA ligase (ATP)</fullName>
        <ecNumber evidence="2">6.5.1.1</ecNumber>
    </recommendedName>
    <alternativeName>
        <fullName evidence="19">NHEJ DNA polymerase</fullName>
    </alternativeName>
</protein>
<evidence type="ECO:0000256" key="12">
    <source>
        <dbReference type="ARBA" id="ARBA00022840"/>
    </source>
</evidence>
<keyword evidence="11" id="KW-0269">Exonuclease</keyword>
<keyword evidence="15" id="KW-0233">DNA recombination</keyword>
<dbReference type="Pfam" id="PF13298">
    <property type="entry name" value="LigD_N"/>
    <property type="match status" value="1"/>
</dbReference>
<dbReference type="InterPro" id="IPR012309">
    <property type="entry name" value="DNA_ligase_ATP-dep_C"/>
</dbReference>
<dbReference type="EC" id="6.5.1.1" evidence="2"/>
<dbReference type="eggNOG" id="COG1793">
    <property type="taxonomic scope" value="Bacteria"/>
</dbReference>
<keyword evidence="13" id="KW-0239">DNA-directed DNA polymerase</keyword>
<name>H2BR26_GILLR</name>
<dbReference type="HOGENOM" id="CLU_008325_0_1_10"/>
<dbReference type="GO" id="GO:0046872">
    <property type="term" value="F:metal ion binding"/>
    <property type="evidence" value="ECO:0007669"/>
    <property type="project" value="UniProtKB-KW"/>
</dbReference>
<evidence type="ECO:0000256" key="5">
    <source>
        <dbReference type="ARBA" id="ARBA00022695"/>
    </source>
</evidence>
<dbReference type="GO" id="GO:0005524">
    <property type="term" value="F:ATP binding"/>
    <property type="evidence" value="ECO:0007669"/>
    <property type="project" value="UniProtKB-KW"/>
</dbReference>
<keyword evidence="4" id="KW-0808">Transferase</keyword>
<dbReference type="PANTHER" id="PTHR42705:SF2">
    <property type="entry name" value="BIFUNCTIONAL NON-HOMOLOGOUS END JOINING PROTEIN LIGD"/>
    <property type="match status" value="1"/>
</dbReference>
<keyword evidence="10" id="KW-0378">Hydrolase</keyword>
<dbReference type="OrthoDB" id="9802472at2"/>
<dbReference type="GO" id="GO:0006281">
    <property type="term" value="P:DNA repair"/>
    <property type="evidence" value="ECO:0007669"/>
    <property type="project" value="UniProtKB-KW"/>
</dbReference>
<keyword evidence="8" id="KW-0547">Nucleotide-binding</keyword>
<dbReference type="PROSITE" id="PS50160">
    <property type="entry name" value="DNA_LIGASE_A3"/>
    <property type="match status" value="1"/>
</dbReference>
<dbReference type="CDD" id="cd07906">
    <property type="entry name" value="Adenylation_DNA_ligase_LigD_LigC"/>
    <property type="match status" value="1"/>
</dbReference>
<dbReference type="eggNOG" id="COG3285">
    <property type="taxonomic scope" value="Bacteria"/>
</dbReference>
<keyword evidence="3 23" id="KW-0436">Ligase</keyword>
<keyword evidence="12" id="KW-0067">ATP-binding</keyword>
<dbReference type="GO" id="GO:0003677">
    <property type="term" value="F:DNA binding"/>
    <property type="evidence" value="ECO:0007669"/>
    <property type="project" value="UniProtKB-KW"/>
</dbReference>
<keyword evidence="6" id="KW-0540">Nuclease</keyword>
<evidence type="ECO:0000256" key="6">
    <source>
        <dbReference type="ARBA" id="ARBA00022722"/>
    </source>
</evidence>
<evidence type="ECO:0000313" key="24">
    <source>
        <dbReference type="Proteomes" id="UP000003844"/>
    </source>
</evidence>
<keyword evidence="7" id="KW-0479">Metal-binding</keyword>
<dbReference type="CDD" id="cd07971">
    <property type="entry name" value="OBF_DNA_ligase_LigD"/>
    <property type="match status" value="1"/>
</dbReference>
<dbReference type="Gene3D" id="3.90.920.10">
    <property type="entry name" value="DNA primase, PRIM domain"/>
    <property type="match status" value="1"/>
</dbReference>
<dbReference type="Pfam" id="PF21686">
    <property type="entry name" value="LigD_Prim-Pol"/>
    <property type="match status" value="1"/>
</dbReference>
<keyword evidence="9" id="KW-0227">DNA damage</keyword>
<dbReference type="STRING" id="865937.Gilli_0191"/>
<evidence type="ECO:0000256" key="1">
    <source>
        <dbReference type="ARBA" id="ARBA00001936"/>
    </source>
</evidence>
<dbReference type="SUPFAM" id="SSF56091">
    <property type="entry name" value="DNA ligase/mRNA capping enzyme, catalytic domain"/>
    <property type="match status" value="1"/>
</dbReference>
<dbReference type="NCBIfam" id="TIGR02777">
    <property type="entry name" value="LigD_PE_dom"/>
    <property type="match status" value="1"/>
</dbReference>
<dbReference type="GO" id="GO:0003887">
    <property type="term" value="F:DNA-directed DNA polymerase activity"/>
    <property type="evidence" value="ECO:0007669"/>
    <property type="project" value="UniProtKB-KW"/>
</dbReference>
<evidence type="ECO:0000256" key="15">
    <source>
        <dbReference type="ARBA" id="ARBA00023172"/>
    </source>
</evidence>
<dbReference type="InterPro" id="IPR014146">
    <property type="entry name" value="LigD_ligase_dom"/>
</dbReference>
<accession>H2BR26</accession>
<dbReference type="RefSeq" id="WP_006987237.1">
    <property type="nucleotide sequence ID" value="NZ_JH594605.1"/>
</dbReference>
<comment type="cofactor">
    <cofactor evidence="1">
        <name>Mn(2+)</name>
        <dbReference type="ChEBI" id="CHEBI:29035"/>
    </cofactor>
</comment>
<comment type="catalytic activity">
    <reaction evidence="20">
        <text>ATP + (deoxyribonucleotide)n-3'-hydroxyl + 5'-phospho-(deoxyribonucleotide)m = (deoxyribonucleotide)n+m + AMP + diphosphate.</text>
        <dbReference type="EC" id="6.5.1.1"/>
    </reaction>
</comment>
<dbReference type="GO" id="GO:0003910">
    <property type="term" value="F:DNA ligase (ATP) activity"/>
    <property type="evidence" value="ECO:0007669"/>
    <property type="project" value="UniProtKB-EC"/>
</dbReference>
<evidence type="ECO:0000256" key="10">
    <source>
        <dbReference type="ARBA" id="ARBA00022801"/>
    </source>
</evidence>
<evidence type="ECO:0000256" key="16">
    <source>
        <dbReference type="ARBA" id="ARBA00023204"/>
    </source>
</evidence>
<keyword evidence="18" id="KW-0511">Multifunctional enzyme</keyword>
<dbReference type="GO" id="GO:0006310">
    <property type="term" value="P:DNA recombination"/>
    <property type="evidence" value="ECO:0007669"/>
    <property type="project" value="UniProtKB-KW"/>
</dbReference>
<keyword evidence="16" id="KW-0234">DNA repair</keyword>
<dbReference type="InterPro" id="IPR012340">
    <property type="entry name" value="NA-bd_OB-fold"/>
</dbReference>
<evidence type="ECO:0000256" key="9">
    <source>
        <dbReference type="ARBA" id="ARBA00022763"/>
    </source>
</evidence>
<organism evidence="23 24">
    <name type="scientific">Gillisia limnaea (strain DSM 15749 / LMG 21470 / R-8282)</name>
    <dbReference type="NCBI Taxonomy" id="865937"/>
    <lineage>
        <taxon>Bacteria</taxon>
        <taxon>Pseudomonadati</taxon>
        <taxon>Bacteroidota</taxon>
        <taxon>Flavobacteriia</taxon>
        <taxon>Flavobacteriales</taxon>
        <taxon>Flavobacteriaceae</taxon>
        <taxon>Gillisia</taxon>
    </lineage>
</organism>
<dbReference type="EMBL" id="JH594605">
    <property type="protein sequence ID" value="EHQ04345.1"/>
    <property type="molecule type" value="Genomic_DNA"/>
</dbReference>
<dbReference type="Pfam" id="PF01068">
    <property type="entry name" value="DNA_ligase_A_M"/>
    <property type="match status" value="1"/>
</dbReference>
<evidence type="ECO:0000256" key="19">
    <source>
        <dbReference type="ARBA" id="ARBA00029943"/>
    </source>
</evidence>
<evidence type="ECO:0000256" key="17">
    <source>
        <dbReference type="ARBA" id="ARBA00023211"/>
    </source>
</evidence>
<evidence type="ECO:0000256" key="14">
    <source>
        <dbReference type="ARBA" id="ARBA00023125"/>
    </source>
</evidence>
<proteinExistence type="predicted"/>
<evidence type="ECO:0000256" key="8">
    <source>
        <dbReference type="ARBA" id="ARBA00022741"/>
    </source>
</evidence>
<reference evidence="24" key="1">
    <citation type="journal article" date="2012" name="Stand. Genomic Sci.">
        <title>Genome sequence of the Antarctic rhodopsins-containing flavobacterium Gillisia limnaea type strain (R-8282(T)).</title>
        <authorList>
            <person name="Riedel T."/>
            <person name="Held B."/>
            <person name="Nolan M."/>
            <person name="Lucas S."/>
            <person name="Lapidus A."/>
            <person name="Tice H."/>
            <person name="Del Rio T.G."/>
            <person name="Cheng J.F."/>
            <person name="Han C."/>
            <person name="Tapia R."/>
            <person name="Goodwin L.A."/>
            <person name="Pitluck S."/>
            <person name="Liolios K."/>
            <person name="Mavromatis K."/>
            <person name="Pagani I."/>
            <person name="Ivanova N."/>
            <person name="Mikhailova N."/>
            <person name="Pati A."/>
            <person name="Chen A."/>
            <person name="Palaniappan K."/>
            <person name="Land M."/>
            <person name="Rohde M."/>
            <person name="Tindall B.J."/>
            <person name="Detter J.C."/>
            <person name="Goker M."/>
            <person name="Bristow J."/>
            <person name="Eisen J.A."/>
            <person name="Markowitz V."/>
            <person name="Hugenholtz P."/>
            <person name="Kyrpides N.C."/>
            <person name="Klenk H.P."/>
            <person name="Woyke T."/>
        </authorList>
    </citation>
    <scope>NUCLEOTIDE SEQUENCE [LARGE SCALE GENOMIC DNA]</scope>
    <source>
        <strain evidence="24">DSM 15749 / LMG 21470 / R-8282</strain>
    </source>
</reference>
<dbReference type="SUPFAM" id="SSF50249">
    <property type="entry name" value="Nucleic acid-binding proteins"/>
    <property type="match status" value="1"/>
</dbReference>
<dbReference type="InterPro" id="IPR052171">
    <property type="entry name" value="NHEJ_LigD"/>
</dbReference>
<dbReference type="NCBIfam" id="TIGR02779">
    <property type="entry name" value="NHEJ_ligase_lig"/>
    <property type="match status" value="1"/>
</dbReference>
<feature type="region of interest" description="Disordered" evidence="21">
    <location>
        <begin position="1"/>
        <end position="24"/>
    </location>
</feature>
<dbReference type="AlphaFoldDB" id="H2BR26"/>
<dbReference type="InterPro" id="IPR014143">
    <property type="entry name" value="NHEJ_ligase_prk"/>
</dbReference>
<dbReference type="Proteomes" id="UP000003844">
    <property type="component" value="Unassembled WGS sequence"/>
</dbReference>
<dbReference type="Gene3D" id="2.40.50.140">
    <property type="entry name" value="Nucleic acid-binding proteins"/>
    <property type="match status" value="1"/>
</dbReference>
<feature type="domain" description="ATP-dependent DNA ligase family profile" evidence="22">
    <location>
        <begin position="285"/>
        <end position="399"/>
    </location>
</feature>
<dbReference type="Gene3D" id="3.30.470.30">
    <property type="entry name" value="DNA ligase/mRNA capping enzyme"/>
    <property type="match status" value="1"/>
</dbReference>
<evidence type="ECO:0000256" key="3">
    <source>
        <dbReference type="ARBA" id="ARBA00022598"/>
    </source>
</evidence>
<keyword evidence="5" id="KW-0548">Nucleotidyltransferase</keyword>
<evidence type="ECO:0000256" key="2">
    <source>
        <dbReference type="ARBA" id="ARBA00012727"/>
    </source>
</evidence>
<keyword evidence="24" id="KW-1185">Reference proteome</keyword>
<evidence type="ECO:0000256" key="21">
    <source>
        <dbReference type="SAM" id="MobiDB-lite"/>
    </source>
</evidence>
<dbReference type="Gene3D" id="3.30.1490.70">
    <property type="match status" value="1"/>
</dbReference>
<dbReference type="PANTHER" id="PTHR42705">
    <property type="entry name" value="BIFUNCTIONAL NON-HOMOLOGOUS END JOINING PROTEIN LIGD"/>
    <property type="match status" value="1"/>
</dbReference>
<dbReference type="CDD" id="cd04865">
    <property type="entry name" value="LigD_Pol_like_2"/>
    <property type="match status" value="1"/>
</dbReference>
<feature type="compositionally biased region" description="Basic and acidic residues" evidence="21">
    <location>
        <begin position="1"/>
        <end position="14"/>
    </location>
</feature>
<dbReference type="Pfam" id="PF04679">
    <property type="entry name" value="DNA_ligase_A_C"/>
    <property type="match status" value="1"/>
</dbReference>
<dbReference type="NCBIfam" id="TIGR02776">
    <property type="entry name" value="NHEJ_ligase_prk"/>
    <property type="match status" value="1"/>
</dbReference>
<evidence type="ECO:0000256" key="13">
    <source>
        <dbReference type="ARBA" id="ARBA00022932"/>
    </source>
</evidence>
<evidence type="ECO:0000256" key="20">
    <source>
        <dbReference type="ARBA" id="ARBA00034003"/>
    </source>
</evidence>
<dbReference type="InterPro" id="IPR012310">
    <property type="entry name" value="DNA_ligase_ATP-dep_cent"/>
</dbReference>
<evidence type="ECO:0000259" key="22">
    <source>
        <dbReference type="PROSITE" id="PS50160"/>
    </source>
</evidence>
<evidence type="ECO:0000256" key="18">
    <source>
        <dbReference type="ARBA" id="ARBA00023268"/>
    </source>
</evidence>
<dbReference type="InterPro" id="IPR014145">
    <property type="entry name" value="LigD_pol_dom"/>
</dbReference>
<dbReference type="InterPro" id="IPR014144">
    <property type="entry name" value="LigD_PE_domain"/>
</dbReference>
<sequence>MALEDYNKKRDFNKTPEPTAEVSHEDAGRFVIQRHKASRLHYDLRLELEGVLKSWAVPKGPSMNPDDKRLAIQTEDHPVKYLTFHGTIPKGNYGAGVMKIWDEGTYRIAPEYKDMDLVKQFENGDLKIEFFGRKIKGTFALVHTKRKEADNHWLLIKKKDNYSTDLGYDAEVFKDDTSAATKKNTPVKKLDPDEFVKPMLASFSKDIFNDKSWVYELKWDGYRVMAHIKDSKVQLYSRNGISYNTKFKALAKDLEGVEHDVILDGEVVIVNDDGIPQFQALQNYDETTSGTLRYYVFDMLFLNGHSMLELTLLERKSLIPDVIENLSYTLYCDHIEGMGAALYKKAIDAGMEGVVAKKIDSTYSPGYRSDNWLKIKAVETEEAIICGYTDSVGGGSIFGSLILGIYIEDQLKYIGNCGSGFSAKDQSELLDQLKELEVENHPFKRKPNLKERNPHWVSPLLICEVKFSEWTKNGIMRHPVFKGIRSDKNVQEVSSPIKKKSKHTTTISKASSTNLNVGGLEVPISNLDKILWPDDGYTKYDLIDYYINISDYIVPYLKDRPQNLYRHPNGIKSAGFYQKNNENLPQWMETEEIFSKSSNKNISYLLCQNEASLLYMANLGCIEINPWHSRINNLDYPDYTIIDLDPSKDNTFEEVITVAQAAKEVLDIARIKGFCKTSGSSGLHIYIPLNAKYTYEEARSFTKLLCYFIEQKVPKLTSMVRAVKDRKGKIYLDYLQNRQGQTIAAPYCVRPKRGAPVSTPLEWKEVKSGLKILDFNIKNFQTRIQEKGDLFTEVLSLEIDMMDSIQRLEK</sequence>
<evidence type="ECO:0000256" key="4">
    <source>
        <dbReference type="ARBA" id="ARBA00022679"/>
    </source>
</evidence>
<evidence type="ECO:0000256" key="11">
    <source>
        <dbReference type="ARBA" id="ARBA00022839"/>
    </source>
</evidence>
<gene>
    <name evidence="23" type="ORF">Gilli_0191</name>
</gene>
<evidence type="ECO:0000313" key="23">
    <source>
        <dbReference type="EMBL" id="EHQ04345.1"/>
    </source>
</evidence>
<dbReference type="GO" id="GO:0004527">
    <property type="term" value="F:exonuclease activity"/>
    <property type="evidence" value="ECO:0007669"/>
    <property type="project" value="UniProtKB-KW"/>
</dbReference>